<dbReference type="EMBL" id="NIZT01000013">
    <property type="protein sequence ID" value="RBQ23937.1"/>
    <property type="molecule type" value="Genomic_DNA"/>
</dbReference>
<name>A0A366MD11_9EURY</name>
<keyword evidence="2" id="KW-1185">Reference proteome</keyword>
<protein>
    <submittedName>
        <fullName evidence="1">Uncharacterized protein</fullName>
    </submittedName>
</protein>
<reference evidence="1 2" key="1">
    <citation type="submission" date="2018-06" db="EMBL/GenBank/DDBJ databases">
        <title>Genomic insight into two independent archaeal endosymbiosis events.</title>
        <authorList>
            <person name="Lind A.E."/>
            <person name="Lewis W.H."/>
            <person name="Spang A."/>
            <person name="Guy L."/>
            <person name="Embley M.T."/>
            <person name="Ettema T.J.G."/>
        </authorList>
    </citation>
    <scope>NUCLEOTIDE SEQUENCE [LARGE SCALE GENOMIC DNA]</scope>
    <source>
        <strain evidence="1">NOE</strain>
    </source>
</reference>
<dbReference type="AlphaFoldDB" id="A0A366MD11"/>
<accession>A0A366MD11</accession>
<evidence type="ECO:0000313" key="1">
    <source>
        <dbReference type="EMBL" id="RBQ23937.1"/>
    </source>
</evidence>
<organism evidence="1 2">
    <name type="scientific">Candidatus Methanobinarius endosymbioticus</name>
    <dbReference type="NCBI Taxonomy" id="2006182"/>
    <lineage>
        <taxon>Archaea</taxon>
        <taxon>Methanobacteriati</taxon>
        <taxon>Methanobacteriota</taxon>
        <taxon>Methanomada group</taxon>
        <taxon>Methanobacteria</taxon>
        <taxon>Methanobacteriales</taxon>
        <taxon>Methanobacteriaceae</taxon>
        <taxon>Candidatus Methanobinarius</taxon>
    </lineage>
</organism>
<gene>
    <name evidence="1" type="ORF">ALNOE001_06080</name>
</gene>
<evidence type="ECO:0000313" key="2">
    <source>
        <dbReference type="Proteomes" id="UP000253099"/>
    </source>
</evidence>
<comment type="caution">
    <text evidence="1">The sequence shown here is derived from an EMBL/GenBank/DDBJ whole genome shotgun (WGS) entry which is preliminary data.</text>
</comment>
<proteinExistence type="predicted"/>
<dbReference type="Proteomes" id="UP000253099">
    <property type="component" value="Unassembled WGS sequence"/>
</dbReference>
<sequence>MPLNLENCNFTRNRADALGNLGGGIIHVYTANYFRVTGSNFVNNTLVF</sequence>